<evidence type="ECO:0000256" key="1">
    <source>
        <dbReference type="ARBA" id="ARBA00000085"/>
    </source>
</evidence>
<accession>C7CCJ7</accession>
<dbReference type="InterPro" id="IPR035965">
    <property type="entry name" value="PAS-like_dom_sf"/>
</dbReference>
<evidence type="ECO:0000256" key="16">
    <source>
        <dbReference type="ARBA" id="ARBA00023170"/>
    </source>
</evidence>
<organism evidence="19 20">
    <name type="scientific">Methylorubrum extorquens (strain DSM 6343 / CIP 106787 / DM4)</name>
    <name type="common">Methylobacterium extorquens</name>
    <dbReference type="NCBI Taxonomy" id="661410"/>
    <lineage>
        <taxon>Bacteria</taxon>
        <taxon>Pseudomonadati</taxon>
        <taxon>Pseudomonadota</taxon>
        <taxon>Alphaproteobacteria</taxon>
        <taxon>Hyphomicrobiales</taxon>
        <taxon>Methylobacteriaceae</taxon>
        <taxon>Methylorubrum</taxon>
    </lineage>
</organism>
<evidence type="ECO:0000256" key="13">
    <source>
        <dbReference type="ARBA" id="ARBA00022840"/>
    </source>
</evidence>
<keyword evidence="4" id="KW-0600">Photoreceptor protein</keyword>
<keyword evidence="14" id="KW-0157">Chromophore</keyword>
<keyword evidence="11" id="KW-0547">Nucleotide-binding</keyword>
<comment type="catalytic activity">
    <reaction evidence="1">
        <text>ATP + protein L-histidine = ADP + protein N-phospho-L-histidine.</text>
        <dbReference type="EC" id="2.7.13.3"/>
    </reaction>
</comment>
<evidence type="ECO:0000256" key="4">
    <source>
        <dbReference type="ARBA" id="ARBA00022543"/>
    </source>
</evidence>
<dbReference type="Proteomes" id="UP000008070">
    <property type="component" value="Chromosome"/>
</dbReference>
<keyword evidence="10" id="KW-0677">Repeat</keyword>
<dbReference type="PROSITE" id="PS50113">
    <property type="entry name" value="PAC"/>
    <property type="match status" value="2"/>
</dbReference>
<keyword evidence="8" id="KW-0288">FMN</keyword>
<dbReference type="Gene3D" id="3.30.565.10">
    <property type="entry name" value="Histidine kinase-like ATPase, C-terminal domain"/>
    <property type="match status" value="1"/>
</dbReference>
<evidence type="ECO:0000256" key="2">
    <source>
        <dbReference type="ARBA" id="ARBA00012438"/>
    </source>
</evidence>
<evidence type="ECO:0000256" key="9">
    <source>
        <dbReference type="ARBA" id="ARBA00022679"/>
    </source>
</evidence>
<reference evidence="20" key="1">
    <citation type="journal article" date="2009" name="PLoS ONE">
        <title>Methylobacterium genome sequences: a reference blueprint to investigate microbial metabolism of C1 compounds from natural and industrial sources.</title>
        <authorList>
            <person name="Vuilleumier S."/>
            <person name="Chistoserdova L."/>
            <person name="Lee M.-C."/>
            <person name="Bringel F."/>
            <person name="Lajus A."/>
            <person name="Zhou Y."/>
            <person name="Gourion B."/>
            <person name="Barbe V."/>
            <person name="Chang J."/>
            <person name="Cruveiller S."/>
            <person name="Dossat C."/>
            <person name="Gillett W."/>
            <person name="Gruffaz C."/>
            <person name="Haugen E."/>
            <person name="Hourcade E."/>
            <person name="Levy R."/>
            <person name="Mangenot S."/>
            <person name="Muller E."/>
            <person name="Nadalig T."/>
            <person name="Pagni M."/>
            <person name="Penny C."/>
            <person name="Peyraud R."/>
            <person name="Robinson D.G."/>
            <person name="Roche D."/>
            <person name="Rouy Z."/>
            <person name="Saenampechek C."/>
            <person name="Salvignol G."/>
            <person name="Vallenet D."/>
            <person name="Wu Z."/>
            <person name="Marx C.J."/>
            <person name="Vorholt J.A."/>
            <person name="Olson M.V."/>
            <person name="Kaul R."/>
            <person name="Weissenbach J."/>
            <person name="Medigue C."/>
            <person name="Lidstrom M.E."/>
        </authorList>
    </citation>
    <scope>NUCLEOTIDE SEQUENCE [LARGE SCALE GENOMIC DNA]</scope>
    <source>
        <strain evidence="20">DSM 6343 / CIP 106787 / DM4</strain>
    </source>
</reference>
<feature type="domain" description="PAS" evidence="17">
    <location>
        <begin position="309"/>
        <end position="379"/>
    </location>
</feature>
<keyword evidence="9" id="KW-0808">Transferase</keyword>
<dbReference type="InterPro" id="IPR001610">
    <property type="entry name" value="PAC"/>
</dbReference>
<dbReference type="InterPro" id="IPR036890">
    <property type="entry name" value="HATPase_C_sf"/>
</dbReference>
<keyword evidence="6" id="KW-0716">Sensory transduction</keyword>
<evidence type="ECO:0000313" key="20">
    <source>
        <dbReference type="Proteomes" id="UP000008070"/>
    </source>
</evidence>
<keyword evidence="13" id="KW-0067">ATP-binding</keyword>
<dbReference type="Pfam" id="PF08447">
    <property type="entry name" value="PAS_3"/>
    <property type="match status" value="2"/>
</dbReference>
<evidence type="ECO:0000259" key="17">
    <source>
        <dbReference type="PROSITE" id="PS50112"/>
    </source>
</evidence>
<dbReference type="InterPro" id="IPR013655">
    <property type="entry name" value="PAS_fold_3"/>
</dbReference>
<dbReference type="PANTHER" id="PTHR41523:SF8">
    <property type="entry name" value="ETHYLENE RESPONSE SENSOR PROTEIN"/>
    <property type="match status" value="1"/>
</dbReference>
<evidence type="ECO:0000313" key="19">
    <source>
        <dbReference type="EMBL" id="CAX22544.1"/>
    </source>
</evidence>
<dbReference type="SMART" id="SM00091">
    <property type="entry name" value="PAS"/>
    <property type="match status" value="2"/>
</dbReference>
<dbReference type="GO" id="GO:0009881">
    <property type="term" value="F:photoreceptor activity"/>
    <property type="evidence" value="ECO:0007669"/>
    <property type="project" value="UniProtKB-KW"/>
</dbReference>
<dbReference type="KEGG" id="mdi:METDI0914"/>
<evidence type="ECO:0000256" key="15">
    <source>
        <dbReference type="ARBA" id="ARBA00023026"/>
    </source>
</evidence>
<keyword evidence="7" id="KW-0285">Flavoprotein</keyword>
<evidence type="ECO:0000256" key="10">
    <source>
        <dbReference type="ARBA" id="ARBA00022737"/>
    </source>
</evidence>
<name>C7CCJ7_METED</name>
<dbReference type="Gene3D" id="3.30.450.20">
    <property type="entry name" value="PAS domain"/>
    <property type="match status" value="3"/>
</dbReference>
<evidence type="ECO:0000256" key="8">
    <source>
        <dbReference type="ARBA" id="ARBA00022643"/>
    </source>
</evidence>
<dbReference type="InterPro" id="IPR000014">
    <property type="entry name" value="PAS"/>
</dbReference>
<keyword evidence="16" id="KW-0675">Receptor</keyword>
<evidence type="ECO:0000256" key="12">
    <source>
        <dbReference type="ARBA" id="ARBA00022777"/>
    </source>
</evidence>
<dbReference type="PANTHER" id="PTHR41523">
    <property type="entry name" value="TWO-COMPONENT SYSTEM SENSOR PROTEIN"/>
    <property type="match status" value="1"/>
</dbReference>
<dbReference type="InterPro" id="IPR000700">
    <property type="entry name" value="PAS-assoc_C"/>
</dbReference>
<proteinExistence type="predicted"/>
<dbReference type="InterPro" id="IPR011102">
    <property type="entry name" value="Sig_transdc_His_kinase_HWE"/>
</dbReference>
<keyword evidence="12 19" id="KW-0418">Kinase</keyword>
<feature type="domain" description="PAC" evidence="18">
    <location>
        <begin position="382"/>
        <end position="434"/>
    </location>
</feature>
<dbReference type="SUPFAM" id="SSF55785">
    <property type="entry name" value="PYP-like sensor domain (PAS domain)"/>
    <property type="match status" value="2"/>
</dbReference>
<dbReference type="SMART" id="SM00086">
    <property type="entry name" value="PAC"/>
    <property type="match status" value="2"/>
</dbReference>
<gene>
    <name evidence="19" type="ORF">METD_I0914</name>
</gene>
<dbReference type="EC" id="2.7.13.3" evidence="2"/>
<dbReference type="PROSITE" id="PS50112">
    <property type="entry name" value="PAS"/>
    <property type="match status" value="2"/>
</dbReference>
<dbReference type="AlphaFoldDB" id="C7CCJ7"/>
<protein>
    <recommendedName>
        <fullName evidence="3">Blue-light-activated histidine kinase</fullName>
        <ecNumber evidence="2">2.7.13.3</ecNumber>
    </recommendedName>
</protein>
<evidence type="ECO:0000256" key="5">
    <source>
        <dbReference type="ARBA" id="ARBA00022553"/>
    </source>
</evidence>
<dbReference type="FunFam" id="3.30.450.20:FF:000099">
    <property type="entry name" value="Sensory box sensor histidine kinase"/>
    <property type="match status" value="1"/>
</dbReference>
<dbReference type="Pfam" id="PF13426">
    <property type="entry name" value="PAS_9"/>
    <property type="match status" value="1"/>
</dbReference>
<evidence type="ECO:0000259" key="18">
    <source>
        <dbReference type="PROSITE" id="PS50113"/>
    </source>
</evidence>
<evidence type="ECO:0000256" key="6">
    <source>
        <dbReference type="ARBA" id="ARBA00022606"/>
    </source>
</evidence>
<dbReference type="Gene3D" id="2.10.70.100">
    <property type="match status" value="1"/>
</dbReference>
<dbReference type="GO" id="GO:0005524">
    <property type="term" value="F:ATP binding"/>
    <property type="evidence" value="ECO:0007669"/>
    <property type="project" value="UniProtKB-KW"/>
</dbReference>
<evidence type="ECO:0000256" key="7">
    <source>
        <dbReference type="ARBA" id="ARBA00022630"/>
    </source>
</evidence>
<sequence length="629" mass="69859">MRGTPMASADGALWPPDVSGMAKNIRTYDWSATALGSITDWTSRLRLTVEMLLVNPLVAYAVCGPERILIYNDAAAVMLGPMHPGALGQSTSTFFSEARKVMEPLYDRAFAGRAIKVEAQPIDLHGRSRPSAFDLILTPIPEEDGTIANIQVVGFDVSARLAAEEDRDRTLQGLRASEARLRLALDASRAGVWTYDPAAKTFEVDARTAEVTAIAPGATLSASVIWRATHPDDRALLQARLMDMLDPRGDHWNEAFARFVHPDGTVHWTQIRAQSVLEGSGSERRTVQVLGTLLDITESKQAEAALRESEQRFRAVANLGPDFLWSSDPEGRATWFSERWYAYSGQSDVEALGYGWYEVIHPEDREPTMARFFEVAKQGKVYSHEYRIRRQDGVYRWFLVRAGPVRDGAGQITQCYGAVIDIHDLHELQQQQAIMVGELQHRTRNLITVVRLIAQQTLAQTGPTERFRTCFNDRLAALSRVQGLLSRSDQQPITIRALIRAELDALGFAGVQARVVLEGPPVVLRKASVQTLALALHELATNARKYGALAGEQGELWVDWNSYTTENGQQRLSLMWLEEGISTPPEGGPIRRGYGRELIEKALPYALNARTSYVLGNSELRCDIDLPLA</sequence>
<keyword evidence="5" id="KW-0597">Phosphoprotein</keyword>
<evidence type="ECO:0000256" key="14">
    <source>
        <dbReference type="ARBA" id="ARBA00022991"/>
    </source>
</evidence>
<feature type="domain" description="PAC" evidence="18">
    <location>
        <begin position="253"/>
        <end position="308"/>
    </location>
</feature>
<dbReference type="GO" id="GO:0004673">
    <property type="term" value="F:protein histidine kinase activity"/>
    <property type="evidence" value="ECO:0007669"/>
    <property type="project" value="UniProtKB-EC"/>
</dbReference>
<keyword evidence="15" id="KW-0843">Virulence</keyword>
<feature type="domain" description="PAS" evidence="17">
    <location>
        <begin position="177"/>
        <end position="248"/>
    </location>
</feature>
<dbReference type="HOGENOM" id="CLU_000445_114_57_5"/>
<dbReference type="EMBL" id="FP103042">
    <property type="protein sequence ID" value="CAX22544.1"/>
    <property type="molecule type" value="Genomic_DNA"/>
</dbReference>
<dbReference type="NCBIfam" id="TIGR00229">
    <property type="entry name" value="sensory_box"/>
    <property type="match status" value="2"/>
</dbReference>
<dbReference type="CDD" id="cd00130">
    <property type="entry name" value="PAS"/>
    <property type="match status" value="2"/>
</dbReference>
<dbReference type="Pfam" id="PF07536">
    <property type="entry name" value="HWE_HK"/>
    <property type="match status" value="1"/>
</dbReference>
<evidence type="ECO:0000256" key="3">
    <source>
        <dbReference type="ARBA" id="ARBA00021740"/>
    </source>
</evidence>
<evidence type="ECO:0000256" key="11">
    <source>
        <dbReference type="ARBA" id="ARBA00022741"/>
    </source>
</evidence>
<dbReference type="SMART" id="SM00911">
    <property type="entry name" value="HWE_HK"/>
    <property type="match status" value="1"/>
</dbReference>